<organism evidence="1 2">
    <name type="scientific">Candidatus Wolfebacteria bacterium CG_4_10_14_0_8_um_filter_37_11</name>
    <dbReference type="NCBI Taxonomy" id="1975062"/>
    <lineage>
        <taxon>Bacteria</taxon>
        <taxon>Candidatus Wolfeibacteriota</taxon>
    </lineage>
</organism>
<dbReference type="AlphaFoldDB" id="A0A2M7Q8A3"/>
<protein>
    <submittedName>
        <fullName evidence="1">Uncharacterized protein</fullName>
    </submittedName>
</protein>
<name>A0A2M7Q8A3_9BACT</name>
<reference evidence="2" key="1">
    <citation type="submission" date="2017-09" db="EMBL/GenBank/DDBJ databases">
        <title>Depth-based differentiation of microbial function through sediment-hosted aquifers and enrichment of novel symbionts in the deep terrestrial subsurface.</title>
        <authorList>
            <person name="Probst A.J."/>
            <person name="Ladd B."/>
            <person name="Jarett J.K."/>
            <person name="Geller-Mcgrath D.E."/>
            <person name="Sieber C.M.K."/>
            <person name="Emerson J.B."/>
            <person name="Anantharaman K."/>
            <person name="Thomas B.C."/>
            <person name="Malmstrom R."/>
            <person name="Stieglmeier M."/>
            <person name="Klingl A."/>
            <person name="Woyke T."/>
            <person name="Ryan C.M."/>
            <person name="Banfield J.F."/>
        </authorList>
    </citation>
    <scope>NUCLEOTIDE SEQUENCE [LARGE SCALE GENOMIC DNA]</scope>
</reference>
<accession>A0A2M7Q8A3</accession>
<proteinExistence type="predicted"/>
<dbReference type="Proteomes" id="UP000230363">
    <property type="component" value="Unassembled WGS sequence"/>
</dbReference>
<evidence type="ECO:0000313" key="2">
    <source>
        <dbReference type="Proteomes" id="UP000230363"/>
    </source>
</evidence>
<sequence>MFQKIVLKNISQPRRAWSDPLAGGEAVGARVKKILPLEQNYSVSEKNFLKQILRFRLGFRKRFLPC</sequence>
<evidence type="ECO:0000313" key="1">
    <source>
        <dbReference type="EMBL" id="PIY59656.1"/>
    </source>
</evidence>
<dbReference type="EMBL" id="PFKZ01000021">
    <property type="protein sequence ID" value="PIY59656.1"/>
    <property type="molecule type" value="Genomic_DNA"/>
</dbReference>
<comment type="caution">
    <text evidence="1">The sequence shown here is derived from an EMBL/GenBank/DDBJ whole genome shotgun (WGS) entry which is preliminary data.</text>
</comment>
<gene>
    <name evidence="1" type="ORF">COY96_00590</name>
</gene>